<dbReference type="GO" id="GO:0003677">
    <property type="term" value="F:DNA binding"/>
    <property type="evidence" value="ECO:0007669"/>
    <property type="project" value="UniProtKB-KW"/>
</dbReference>
<proteinExistence type="predicted"/>
<dbReference type="RefSeq" id="WP_253898672.1">
    <property type="nucleotide sequence ID" value="NZ_CALSBS010000018.1"/>
</dbReference>
<name>A0ABM9FCV4_9ENTR</name>
<evidence type="ECO:0000313" key="1">
    <source>
        <dbReference type="EMBL" id="CAH6661022.1"/>
    </source>
</evidence>
<dbReference type="EMBL" id="CALSBS010000018">
    <property type="protein sequence ID" value="CAH6661022.1"/>
    <property type="molecule type" value="Genomic_DNA"/>
</dbReference>
<dbReference type="Proteomes" id="UP001152651">
    <property type="component" value="Unassembled WGS sequence"/>
</dbReference>
<dbReference type="Pfam" id="PF10800">
    <property type="entry name" value="DUF2528"/>
    <property type="match status" value="1"/>
</dbReference>
<accession>A0ABM9FCV4</accession>
<protein>
    <submittedName>
        <fullName evidence="1">Single stranded DNA-binding protein, phage-associated</fullName>
    </submittedName>
</protein>
<sequence>MTNIKRYTVDYDWKAEIDIEIDHNVMTEEKLHEINNFWSEAKYRLMKHESVLNAVLIMLAQHAMLIALENNFNTYGVVCEFDWKEGNGQEGWPPMDGSEGIKITGVDVSGVFDSDDMTIKIID</sequence>
<dbReference type="InterPro" id="IPR024252">
    <property type="entry name" value="DUF2528"/>
</dbReference>
<comment type="caution">
    <text evidence="1">The sequence shown here is derived from an EMBL/GenBank/DDBJ whole genome shotgun (WGS) entry which is preliminary data.</text>
</comment>
<organism evidence="1 2">
    <name type="scientific">Pseudocitrobacter vendiensis</name>
    <dbReference type="NCBI Taxonomy" id="2488306"/>
    <lineage>
        <taxon>Bacteria</taxon>
        <taxon>Pseudomonadati</taxon>
        <taxon>Pseudomonadota</taxon>
        <taxon>Gammaproteobacteria</taxon>
        <taxon>Enterobacterales</taxon>
        <taxon>Enterobacteriaceae</taxon>
        <taxon>Pseudocitrobacter</taxon>
    </lineage>
</organism>
<reference evidence="1" key="1">
    <citation type="submission" date="2022-05" db="EMBL/GenBank/DDBJ databases">
        <authorList>
            <person name="Blom J."/>
        </authorList>
    </citation>
    <scope>NUCLEOTIDE SEQUENCE</scope>
    <source>
        <strain evidence="1">Type strain: CPO20170097</strain>
    </source>
</reference>
<keyword evidence="1" id="KW-0238">DNA-binding</keyword>
<keyword evidence="2" id="KW-1185">Reference proteome</keyword>
<evidence type="ECO:0000313" key="2">
    <source>
        <dbReference type="Proteomes" id="UP001152651"/>
    </source>
</evidence>
<gene>
    <name evidence="1" type="ORF">FBBNIHIM_18095</name>
</gene>